<keyword evidence="2" id="KW-1185">Reference proteome</keyword>
<name>A0ACD3ZYN1_9BACI</name>
<accession>A0ACD3ZYN1</accession>
<dbReference type="Proteomes" id="UP000830837">
    <property type="component" value="Chromosome"/>
</dbReference>
<gene>
    <name evidence="1" type="ORF">M0696_19600</name>
</gene>
<organism evidence="1 2">
    <name type="scientific">Bacillus rugosus</name>
    <dbReference type="NCBI Taxonomy" id="2715209"/>
    <lineage>
        <taxon>Bacteria</taxon>
        <taxon>Bacillati</taxon>
        <taxon>Bacillota</taxon>
        <taxon>Bacilli</taxon>
        <taxon>Bacillales</taxon>
        <taxon>Bacillaceae</taxon>
        <taxon>Bacillus</taxon>
    </lineage>
</organism>
<protein>
    <submittedName>
        <fullName evidence="1">Iron-containing redox enzyme family protein</fullName>
    </submittedName>
</protein>
<reference evidence="1" key="1">
    <citation type="submission" date="2022-04" db="EMBL/GenBank/DDBJ databases">
        <title>Complete genome of Bacillus.</title>
        <authorList>
            <person name="Kong X."/>
            <person name="Hou M."/>
        </authorList>
    </citation>
    <scope>NUCLEOTIDE SEQUENCE</scope>
    <source>
        <strain evidence="1">A78.1</strain>
    </source>
</reference>
<proteinExistence type="predicted"/>
<evidence type="ECO:0000313" key="2">
    <source>
        <dbReference type="Proteomes" id="UP000830837"/>
    </source>
</evidence>
<sequence>MKHELYFEKPKLRKKVRIEEKDEYLQISYHGFSLEIFPNEKVSLNVIKDLLNLLDGKHSLEQICEKVSLFSKEEIINYINELDEHWLLTEGTENKIEGKSGLDFIFYLEDLYAEWQNNIKETELTQLILNKGASKNLIVGFAVEYYHVTRRCHECISPAVAKSQGRIREKVLDFFMEEYRHDKLLMKSLLSFDFDRKEIENSVPLPYTQAIMNMLSKWAHTDLLSFMAGIFLFEGTDYDGMEYKEALSSYNLPKDFVKYQNTHGDINIKGEHGQVTRDFYRELDYISPEDQIRVVNNIRMLNELHIRMHQNTIDYYNQINTVVPRNLDKLMNFN</sequence>
<dbReference type="EMBL" id="CP096590">
    <property type="protein sequence ID" value="UPV78972.1"/>
    <property type="molecule type" value="Genomic_DNA"/>
</dbReference>
<evidence type="ECO:0000313" key="1">
    <source>
        <dbReference type="EMBL" id="UPV78972.1"/>
    </source>
</evidence>